<organism evidence="1 2">
    <name type="scientific">Neisseria sicca ATCC 29256</name>
    <dbReference type="NCBI Taxonomy" id="547045"/>
    <lineage>
        <taxon>Bacteria</taxon>
        <taxon>Pseudomonadati</taxon>
        <taxon>Pseudomonadota</taxon>
        <taxon>Betaproteobacteria</taxon>
        <taxon>Neisseriales</taxon>
        <taxon>Neisseriaceae</taxon>
        <taxon>Neisseria</taxon>
    </lineage>
</organism>
<keyword evidence="2" id="KW-1185">Reference proteome</keyword>
<protein>
    <submittedName>
        <fullName evidence="1">Uncharacterized protein</fullName>
    </submittedName>
</protein>
<name>C6M6C1_NEISI</name>
<reference evidence="1" key="1">
    <citation type="submission" date="2009-07" db="EMBL/GenBank/DDBJ databases">
        <authorList>
            <person name="Weinstock G."/>
            <person name="Sodergren E."/>
            <person name="Clifton S."/>
            <person name="Fulton L."/>
            <person name="Fulton B."/>
            <person name="Courtney L."/>
            <person name="Fronick C."/>
            <person name="Harrison M."/>
            <person name="Strong C."/>
            <person name="Farmer C."/>
            <person name="Delahaunty K."/>
            <person name="Markovic C."/>
            <person name="Hall O."/>
            <person name="Minx P."/>
            <person name="Tomlinson C."/>
            <person name="Mitreva M."/>
            <person name="Nelson J."/>
            <person name="Hou S."/>
            <person name="Wollam A."/>
            <person name="Pepin K.H."/>
            <person name="Johnson M."/>
            <person name="Bhonagiri V."/>
            <person name="Nash W.E."/>
            <person name="Warren W."/>
            <person name="Chinwalla A."/>
            <person name="Mardis E.R."/>
            <person name="Wilson R.K."/>
        </authorList>
    </citation>
    <scope>NUCLEOTIDE SEQUENCE [LARGE SCALE GENOMIC DNA]</scope>
    <source>
        <strain evidence="1">ATCC 29256</strain>
    </source>
</reference>
<accession>C6M6C1</accession>
<gene>
    <name evidence="1" type="ORF">NEISICOT_02073</name>
</gene>
<dbReference type="EMBL" id="ACKO02000012">
    <property type="protein sequence ID" value="EET44120.1"/>
    <property type="molecule type" value="Genomic_DNA"/>
</dbReference>
<sequence length="45" mass="5265">MFTFSDDLKIWLMLIIIGLKTHFLNIRCARPINYLINGQASIRLT</sequence>
<dbReference type="Proteomes" id="UP000005365">
    <property type="component" value="Unassembled WGS sequence"/>
</dbReference>
<evidence type="ECO:0000313" key="1">
    <source>
        <dbReference type="EMBL" id="EET44120.1"/>
    </source>
</evidence>
<dbReference type="AlphaFoldDB" id="C6M6C1"/>
<comment type="caution">
    <text evidence="1">The sequence shown here is derived from an EMBL/GenBank/DDBJ whole genome shotgun (WGS) entry which is preliminary data.</text>
</comment>
<proteinExistence type="predicted"/>
<evidence type="ECO:0000313" key="2">
    <source>
        <dbReference type="Proteomes" id="UP000005365"/>
    </source>
</evidence>